<dbReference type="Proteomes" id="UP001597229">
    <property type="component" value="Unassembled WGS sequence"/>
</dbReference>
<keyword evidence="1" id="KW-0472">Membrane</keyword>
<evidence type="ECO:0000256" key="1">
    <source>
        <dbReference type="SAM" id="Phobius"/>
    </source>
</evidence>
<dbReference type="RefSeq" id="WP_367920172.1">
    <property type="nucleotide sequence ID" value="NZ_BAABAC010000026.1"/>
</dbReference>
<comment type="caution">
    <text evidence="2">The sequence shown here is derived from an EMBL/GenBank/DDBJ whole genome shotgun (WGS) entry which is preliminary data.</text>
</comment>
<sequence>MDGLGFAWSIALIVTAGTLPAGMVRAVAYRSGSTDHTPGMRTVAVVVLTVGLVGLVCLFGLSVALLAR</sequence>
<keyword evidence="1" id="KW-0812">Transmembrane</keyword>
<gene>
    <name evidence="2" type="ORF">ACFQ3F_00015</name>
</gene>
<keyword evidence="1" id="KW-1133">Transmembrane helix</keyword>
<protein>
    <submittedName>
        <fullName evidence="2">Uncharacterized protein</fullName>
    </submittedName>
</protein>
<accession>A0ABW3VVG6</accession>
<feature type="transmembrane region" description="Helical" evidence="1">
    <location>
        <begin position="42"/>
        <end position="67"/>
    </location>
</feature>
<reference evidence="3" key="1">
    <citation type="journal article" date="2019" name="Int. J. Syst. Evol. Microbiol.">
        <title>The Global Catalogue of Microorganisms (GCM) 10K type strain sequencing project: providing services to taxonomists for standard genome sequencing and annotation.</title>
        <authorList>
            <consortium name="The Broad Institute Genomics Platform"/>
            <consortium name="The Broad Institute Genome Sequencing Center for Infectious Disease"/>
            <person name="Wu L."/>
            <person name="Ma J."/>
        </authorList>
    </citation>
    <scope>NUCLEOTIDE SEQUENCE [LARGE SCALE GENOMIC DNA]</scope>
    <source>
        <strain evidence="3">CCUG 52478</strain>
    </source>
</reference>
<name>A0ABW3VVG6_9ACTN</name>
<organism evidence="2 3">
    <name type="scientific">Nocardioides ginsengisoli</name>
    <dbReference type="NCBI Taxonomy" id="363868"/>
    <lineage>
        <taxon>Bacteria</taxon>
        <taxon>Bacillati</taxon>
        <taxon>Actinomycetota</taxon>
        <taxon>Actinomycetes</taxon>
        <taxon>Propionibacteriales</taxon>
        <taxon>Nocardioidaceae</taxon>
        <taxon>Nocardioides</taxon>
    </lineage>
</organism>
<keyword evidence="3" id="KW-1185">Reference proteome</keyword>
<proteinExistence type="predicted"/>
<evidence type="ECO:0000313" key="3">
    <source>
        <dbReference type="Proteomes" id="UP001597229"/>
    </source>
</evidence>
<evidence type="ECO:0000313" key="2">
    <source>
        <dbReference type="EMBL" id="MFD1246158.1"/>
    </source>
</evidence>
<dbReference type="EMBL" id="JBHTLX010000001">
    <property type="protein sequence ID" value="MFD1246158.1"/>
    <property type="molecule type" value="Genomic_DNA"/>
</dbReference>